<reference evidence="2" key="1">
    <citation type="submission" date="2021-06" db="EMBL/GenBank/DDBJ databases">
        <title>Comparative genomics, transcriptomics and evolutionary studies reveal genomic signatures of adaptation to plant cell wall in hemibiotrophic fungi.</title>
        <authorList>
            <consortium name="DOE Joint Genome Institute"/>
            <person name="Baroncelli R."/>
            <person name="Diaz J.F."/>
            <person name="Benocci T."/>
            <person name="Peng M."/>
            <person name="Battaglia E."/>
            <person name="Haridas S."/>
            <person name="Andreopoulos W."/>
            <person name="Labutti K."/>
            <person name="Pangilinan J."/>
            <person name="Floch G.L."/>
            <person name="Makela M.R."/>
            <person name="Henrissat B."/>
            <person name="Grigoriev I.V."/>
            <person name="Crouch J.A."/>
            <person name="De Vries R.P."/>
            <person name="Sukno S.A."/>
            <person name="Thon M.R."/>
        </authorList>
    </citation>
    <scope>NUCLEOTIDE SEQUENCE</scope>
    <source>
        <strain evidence="2">MAFF235873</strain>
    </source>
</reference>
<dbReference type="Proteomes" id="UP001232148">
    <property type="component" value="Unassembled WGS sequence"/>
</dbReference>
<dbReference type="EMBL" id="MU842886">
    <property type="protein sequence ID" value="KAK2027959.1"/>
    <property type="molecule type" value="Genomic_DNA"/>
</dbReference>
<keyword evidence="1" id="KW-0812">Transmembrane</keyword>
<feature type="transmembrane region" description="Helical" evidence="1">
    <location>
        <begin position="67"/>
        <end position="87"/>
    </location>
</feature>
<accession>A0AAD9M0E8</accession>
<dbReference type="AlphaFoldDB" id="A0AAD9M0E8"/>
<sequence length="197" mass="22083">MSRSTRSARLLGTQCLMSSQQTASTAVYRLYGSVGRALVSYSINMTLPPGRDIQRSQVRALLGTFPFGPLGLFLSFLFLFLFTFFLFRCLRSEYHQTFQFSPACAYPPKTSILSTTLIVRSTTHSRVKVNSVRRNSRHGGSGKGLVPTRLKKKHESNIMGVYVMTCWSCFLCNCSWNAADMVFIQNQAVQNPPPGFL</sequence>
<gene>
    <name evidence="2" type="ORF">LX32DRAFT_417164</name>
</gene>
<keyword evidence="1" id="KW-1133">Transmembrane helix</keyword>
<organism evidence="2 3">
    <name type="scientific">Colletotrichum zoysiae</name>
    <dbReference type="NCBI Taxonomy" id="1216348"/>
    <lineage>
        <taxon>Eukaryota</taxon>
        <taxon>Fungi</taxon>
        <taxon>Dikarya</taxon>
        <taxon>Ascomycota</taxon>
        <taxon>Pezizomycotina</taxon>
        <taxon>Sordariomycetes</taxon>
        <taxon>Hypocreomycetidae</taxon>
        <taxon>Glomerellales</taxon>
        <taxon>Glomerellaceae</taxon>
        <taxon>Colletotrichum</taxon>
        <taxon>Colletotrichum graminicola species complex</taxon>
    </lineage>
</organism>
<evidence type="ECO:0000256" key="1">
    <source>
        <dbReference type="SAM" id="Phobius"/>
    </source>
</evidence>
<name>A0AAD9M0E8_9PEZI</name>
<comment type="caution">
    <text evidence="2">The sequence shown here is derived from an EMBL/GenBank/DDBJ whole genome shotgun (WGS) entry which is preliminary data.</text>
</comment>
<evidence type="ECO:0000313" key="3">
    <source>
        <dbReference type="Proteomes" id="UP001232148"/>
    </source>
</evidence>
<keyword evidence="3" id="KW-1185">Reference proteome</keyword>
<protein>
    <submittedName>
        <fullName evidence="2">Uncharacterized protein</fullName>
    </submittedName>
</protein>
<proteinExistence type="predicted"/>
<evidence type="ECO:0000313" key="2">
    <source>
        <dbReference type="EMBL" id="KAK2027959.1"/>
    </source>
</evidence>
<keyword evidence="1" id="KW-0472">Membrane</keyword>